<dbReference type="Proteomes" id="UP000028194">
    <property type="component" value="Chromosome"/>
</dbReference>
<dbReference type="Gene3D" id="3.30.70.270">
    <property type="match status" value="1"/>
</dbReference>
<dbReference type="InterPro" id="IPR043128">
    <property type="entry name" value="Rev_trsase/Diguanyl_cyclase"/>
</dbReference>
<dbReference type="STRING" id="1459636.NTE_03547"/>
<keyword evidence="2" id="KW-0547">Nucleotide-binding</keyword>
<comment type="function">
    <text evidence="2 3">Catalyzes the formation of 2-amino-5-formylamino-6-ribofuranosylamino-4(3H)-pyrimidinone ribonucleotide monophosphate and inorganic phosphate from GTP. Also has an independent pyrophosphate phosphohydrolase activity.</text>
</comment>
<dbReference type="GO" id="GO:0005525">
    <property type="term" value="F:GTP binding"/>
    <property type="evidence" value="ECO:0007669"/>
    <property type="project" value="UniProtKB-KW"/>
</dbReference>
<feature type="domain" description="GGDEF" evidence="4">
    <location>
        <begin position="131"/>
        <end position="252"/>
    </location>
</feature>
<evidence type="ECO:0000256" key="3">
    <source>
        <dbReference type="PIRNR" id="PIRNR009265"/>
    </source>
</evidence>
<protein>
    <recommendedName>
        <fullName evidence="2 3">GTP cyclohydrolase III</fullName>
        <ecNumber evidence="2 3">3.5.4.29</ecNumber>
    </recommendedName>
</protein>
<keyword evidence="6" id="KW-1185">Reference proteome</keyword>
<evidence type="ECO:0000313" key="5">
    <source>
        <dbReference type="EMBL" id="AIF85575.1"/>
    </source>
</evidence>
<dbReference type="HAMAP" id="MF_00608">
    <property type="entry name" value="GTP_cyclohydro_3"/>
    <property type="match status" value="1"/>
</dbReference>
<dbReference type="GeneID" id="41599165"/>
<dbReference type="OrthoDB" id="25211at2157"/>
<evidence type="ECO:0000256" key="2">
    <source>
        <dbReference type="HAMAP-Rule" id="MF_00608"/>
    </source>
</evidence>
<dbReference type="PANTHER" id="PTHR42202">
    <property type="entry name" value="GTP CYCLOHYDROLASE III"/>
    <property type="match status" value="1"/>
</dbReference>
<organism evidence="5 6">
    <name type="scientific">Candidatus Nitrososphaera evergladensis SR1</name>
    <dbReference type="NCBI Taxonomy" id="1459636"/>
    <lineage>
        <taxon>Archaea</taxon>
        <taxon>Nitrososphaerota</taxon>
        <taxon>Nitrososphaeria</taxon>
        <taxon>Nitrososphaerales</taxon>
        <taxon>Nitrososphaeraceae</taxon>
        <taxon>Nitrososphaera</taxon>
    </lineage>
</organism>
<dbReference type="EC" id="3.5.4.29" evidence="2 3"/>
<dbReference type="InterPro" id="IPR029787">
    <property type="entry name" value="Nucleotide_cyclase"/>
</dbReference>
<dbReference type="Gene3D" id="3.30.70.1230">
    <property type="entry name" value="Nucleotide cyclase"/>
    <property type="match status" value="1"/>
</dbReference>
<dbReference type="PROSITE" id="PS50887">
    <property type="entry name" value="GGDEF"/>
    <property type="match status" value="1"/>
</dbReference>
<evidence type="ECO:0000256" key="1">
    <source>
        <dbReference type="ARBA" id="ARBA00022801"/>
    </source>
</evidence>
<dbReference type="EMBL" id="CP007174">
    <property type="protein sequence ID" value="AIF85575.1"/>
    <property type="molecule type" value="Genomic_DNA"/>
</dbReference>
<dbReference type="AlphaFoldDB" id="A0A075MWF4"/>
<dbReference type="PANTHER" id="PTHR42202:SF1">
    <property type="entry name" value="GTP CYCLOHYDROLASE III"/>
    <property type="match status" value="1"/>
</dbReference>
<proteinExistence type="inferred from homology"/>
<dbReference type="Pfam" id="PF05165">
    <property type="entry name" value="GCH_III"/>
    <property type="match status" value="1"/>
</dbReference>
<comment type="similarity">
    <text evidence="2 3">Belongs to the archaeal-type GTP cyclohydrolase family.</text>
</comment>
<dbReference type="GO" id="GO:0043740">
    <property type="term" value="F:GTP cyclohydrolase IIa activity"/>
    <property type="evidence" value="ECO:0007669"/>
    <property type="project" value="UniProtKB-UniRule"/>
</dbReference>
<dbReference type="SUPFAM" id="SSF55073">
    <property type="entry name" value="Nucleotide cyclase"/>
    <property type="match status" value="1"/>
</dbReference>
<gene>
    <name evidence="2" type="primary">gch3</name>
    <name evidence="5" type="ORF">NTE_03547</name>
</gene>
<dbReference type="PIRSF" id="PIRSF009265">
    <property type="entry name" value="GTP_cyclohydro_3"/>
    <property type="match status" value="1"/>
</dbReference>
<evidence type="ECO:0000259" key="4">
    <source>
        <dbReference type="PROSITE" id="PS50887"/>
    </source>
</evidence>
<dbReference type="RefSeq" id="WP_148701946.1">
    <property type="nucleotide sequence ID" value="NZ_CP007174.1"/>
</dbReference>
<name>A0A075MWF4_9ARCH</name>
<keyword evidence="2" id="KW-0342">GTP-binding</keyword>
<reference evidence="5 6" key="1">
    <citation type="journal article" date="2014" name="PLoS ONE">
        <title>Genome Sequence of Candidatus Nitrososphaera evergladensis from Group I.1b Enriched from Everglades Soil Reveals Novel Genomic Features of the Ammonia-Oxidizing Archaea.</title>
        <authorList>
            <person name="Zhalnina K.V."/>
            <person name="Dias R."/>
            <person name="Leonard M.T."/>
            <person name="Dorr de Quadros P."/>
            <person name="Camargo F.A."/>
            <person name="Drew J.C."/>
            <person name="Farmerie W.G."/>
            <person name="Daroub S.H."/>
            <person name="Triplett E.W."/>
        </authorList>
    </citation>
    <scope>NUCLEOTIDE SEQUENCE [LARGE SCALE GENOMIC DNA]</scope>
    <source>
        <strain evidence="5 6">SR1</strain>
    </source>
</reference>
<dbReference type="InterPro" id="IPR007839">
    <property type="entry name" value="GTP_CycHdrlase_3"/>
</dbReference>
<dbReference type="eggNOG" id="arCOG04202">
    <property type="taxonomic scope" value="Archaea"/>
</dbReference>
<keyword evidence="1 2" id="KW-0378">Hydrolase</keyword>
<accession>A0A075MWF4</accession>
<evidence type="ECO:0000313" key="6">
    <source>
        <dbReference type="Proteomes" id="UP000028194"/>
    </source>
</evidence>
<dbReference type="InterPro" id="IPR000160">
    <property type="entry name" value="GGDEF_dom"/>
</dbReference>
<sequence>MIQLTIIRIEGYGPWTLTLGYDREAQLQMLQARIYHDVQRLFHEKDCLVYFNRFDEYFAITNGVSVEQHAEIAHALAILYTDLKMSMAIGTGKTALEASMNAYNARKENRLADEKARIFFSGPATTTTSETSAQIMHIDVDSSTKLTGRLSPYEVTALVMKLYGRLAEEFLKLDALTFFLGGDNFMVISNGVTGAQADKVITKVTADLGVKLNCGIGIGKNGRRAAEAATKALDTIRDMREEGKIQTIYEIRC</sequence>
<comment type="catalytic activity">
    <reaction evidence="2 3">
        <text>GTP + 3 H2O = 2-amino-5-formylamino-6-(5-phospho-D-ribosylamino)pyrimidin-4(3H)-one + 2 phosphate + 2 H(+)</text>
        <dbReference type="Rhea" id="RHEA:22468"/>
        <dbReference type="ChEBI" id="CHEBI:15377"/>
        <dbReference type="ChEBI" id="CHEBI:15378"/>
        <dbReference type="ChEBI" id="CHEBI:37565"/>
        <dbReference type="ChEBI" id="CHEBI:43474"/>
        <dbReference type="ChEBI" id="CHEBI:57258"/>
        <dbReference type="EC" id="3.5.4.29"/>
    </reaction>
</comment>
<dbReference type="HOGENOM" id="CLU_080076_0_0_2"/>
<dbReference type="KEGG" id="nev:NTE_03547"/>